<dbReference type="GeneID" id="7835065"/>
<feature type="region of interest" description="Disordered" evidence="2">
    <location>
        <begin position="378"/>
        <end position="400"/>
    </location>
</feature>
<dbReference type="RefSeq" id="XP_001030374.2">
    <property type="nucleotide sequence ID" value="XM_001030374.2"/>
</dbReference>
<dbReference type="AlphaFoldDB" id="Q22BL8"/>
<feature type="compositionally biased region" description="Low complexity" evidence="2">
    <location>
        <begin position="130"/>
        <end position="149"/>
    </location>
</feature>
<accession>Q22BL8</accession>
<evidence type="ECO:0000313" key="4">
    <source>
        <dbReference type="Proteomes" id="UP000009168"/>
    </source>
</evidence>
<keyword evidence="1" id="KW-0175">Coiled coil</keyword>
<organism evidence="3 4">
    <name type="scientific">Tetrahymena thermophila (strain SB210)</name>
    <dbReference type="NCBI Taxonomy" id="312017"/>
    <lineage>
        <taxon>Eukaryota</taxon>
        <taxon>Sar</taxon>
        <taxon>Alveolata</taxon>
        <taxon>Ciliophora</taxon>
        <taxon>Intramacronucleata</taxon>
        <taxon>Oligohymenophorea</taxon>
        <taxon>Hymenostomatida</taxon>
        <taxon>Tetrahymenina</taxon>
        <taxon>Tetrahymenidae</taxon>
        <taxon>Tetrahymena</taxon>
    </lineage>
</organism>
<feature type="region of interest" description="Disordered" evidence="2">
    <location>
        <begin position="270"/>
        <end position="306"/>
    </location>
</feature>
<dbReference type="InParanoid" id="Q22BL8"/>
<keyword evidence="4" id="KW-1185">Reference proteome</keyword>
<dbReference type="KEGG" id="tet:TTHERM_01093770"/>
<dbReference type="EMBL" id="GG662340">
    <property type="protein sequence ID" value="EAR82711.2"/>
    <property type="molecule type" value="Genomic_DNA"/>
</dbReference>
<reference evidence="4" key="1">
    <citation type="journal article" date="2006" name="PLoS Biol.">
        <title>Macronuclear genome sequence of the ciliate Tetrahymena thermophila, a model eukaryote.</title>
        <authorList>
            <person name="Eisen J.A."/>
            <person name="Coyne R.S."/>
            <person name="Wu M."/>
            <person name="Wu D."/>
            <person name="Thiagarajan M."/>
            <person name="Wortman J.R."/>
            <person name="Badger J.H."/>
            <person name="Ren Q."/>
            <person name="Amedeo P."/>
            <person name="Jones K.M."/>
            <person name="Tallon L.J."/>
            <person name="Delcher A.L."/>
            <person name="Salzberg S.L."/>
            <person name="Silva J.C."/>
            <person name="Haas B.J."/>
            <person name="Majoros W.H."/>
            <person name="Farzad M."/>
            <person name="Carlton J.M."/>
            <person name="Smith R.K. Jr."/>
            <person name="Garg J."/>
            <person name="Pearlman R.E."/>
            <person name="Karrer K.M."/>
            <person name="Sun L."/>
            <person name="Manning G."/>
            <person name="Elde N.C."/>
            <person name="Turkewitz A.P."/>
            <person name="Asai D.J."/>
            <person name="Wilkes D.E."/>
            <person name="Wang Y."/>
            <person name="Cai H."/>
            <person name="Collins K."/>
            <person name="Stewart B.A."/>
            <person name="Lee S.R."/>
            <person name="Wilamowska K."/>
            <person name="Weinberg Z."/>
            <person name="Ruzzo W.L."/>
            <person name="Wloga D."/>
            <person name="Gaertig J."/>
            <person name="Frankel J."/>
            <person name="Tsao C.-C."/>
            <person name="Gorovsky M.A."/>
            <person name="Keeling P.J."/>
            <person name="Waller R.F."/>
            <person name="Patron N.J."/>
            <person name="Cherry J.M."/>
            <person name="Stover N.A."/>
            <person name="Krieger C.J."/>
            <person name="del Toro C."/>
            <person name="Ryder H.F."/>
            <person name="Williamson S.C."/>
            <person name="Barbeau R.A."/>
            <person name="Hamilton E.P."/>
            <person name="Orias E."/>
        </authorList>
    </citation>
    <scope>NUCLEOTIDE SEQUENCE [LARGE SCALE GENOMIC DNA]</scope>
    <source>
        <strain evidence="4">SB210</strain>
    </source>
</reference>
<feature type="compositionally biased region" description="Polar residues" evidence="2">
    <location>
        <begin position="378"/>
        <end position="395"/>
    </location>
</feature>
<feature type="compositionally biased region" description="Pro residues" evidence="2">
    <location>
        <begin position="280"/>
        <end position="302"/>
    </location>
</feature>
<name>Q22BL8_TETTS</name>
<evidence type="ECO:0000256" key="2">
    <source>
        <dbReference type="SAM" id="MobiDB-lite"/>
    </source>
</evidence>
<feature type="region of interest" description="Disordered" evidence="2">
    <location>
        <begin position="343"/>
        <end position="363"/>
    </location>
</feature>
<evidence type="ECO:0000313" key="3">
    <source>
        <dbReference type="EMBL" id="EAR82711.2"/>
    </source>
</evidence>
<dbReference type="Proteomes" id="UP000009168">
    <property type="component" value="Unassembled WGS sequence"/>
</dbReference>
<sequence length="742" mass="88262">MSNGYKDYSRDYSAIQNAGHNLVSNRGYSAYKYNRYPNPQDYNYGYNRNVKTNQLSNETSRYDELDILDQFSQPLLQKQGGDVMGNLSSIQMGQNKRNDIPQIRGSSANPRNILPNNRNPYPPQPPPPSFQQYPSYNYQQPPPYSQFNPKQEQSDQVAKLLQQQLDKQNEILSQLANNLDKSRNAQMNQQSQAPQPDYSQKLRDIEKEYEMMNEIQNLRREIGSIVNQKNQINPLIQQQQQQFQMMQMQQMMMNPYMNPMMMMLMNQMNQQNPNQNLQPPQQPFQNVPPPFYPFQNSPPPPQQNKYENENRLEELLKQLLKEKALNNMQQSQQIPQYQDNRFNYQNRGIPSRQPYPNQNDQQINFSEPSEYIQNQYQPIQNTQPSQKTRTQMSNQKPRKVDTSRFRKKICKVVLFLRWLKQEVIKSKKQFKQYEVEEFSNDYLKAQQDALPWLTNSSTKALQQIVINCKKEQDITDLVVKKLNAKEQESRFNAYTEECNTILDEMTKTIDNIPESVSLFIVKKFYDNSYFSNNPFYLFEFEIDRLEFDQNDQRLINIDNFPDSPRFKMLLLIYIFIKIYLPSLLIKPWEQNLDPSIRMIENYITTKKFSILCSIMYHQIMDYLKINVPLVQRKPNEVTWAPIPKTQIINNSKQVQLQPLDSTKEELLTLAINRDQLSTFYSKKQQWIEQFRQKLDLYAKTVRQKLQQQRIAYLEIRKELLQDKAKDLQKIIPQNLRNVQLKN</sequence>
<feature type="coiled-coil region" evidence="1">
    <location>
        <begin position="158"/>
        <end position="185"/>
    </location>
</feature>
<gene>
    <name evidence="3" type="ORF">TTHERM_01093770</name>
</gene>
<feature type="compositionally biased region" description="Low complexity" evidence="2">
    <location>
        <begin position="270"/>
        <end position="279"/>
    </location>
</feature>
<evidence type="ECO:0000256" key="1">
    <source>
        <dbReference type="SAM" id="Coils"/>
    </source>
</evidence>
<dbReference type="HOGENOM" id="CLU_366200_0_0_1"/>
<feature type="compositionally biased region" description="Low complexity" evidence="2">
    <location>
        <begin position="109"/>
        <end position="119"/>
    </location>
</feature>
<proteinExistence type="predicted"/>
<feature type="region of interest" description="Disordered" evidence="2">
    <location>
        <begin position="98"/>
        <end position="155"/>
    </location>
</feature>
<dbReference type="eggNOG" id="ENOG502R2WS">
    <property type="taxonomic scope" value="Eukaryota"/>
</dbReference>
<protein>
    <submittedName>
        <fullName evidence="3">Uncharacterized protein</fullName>
    </submittedName>
</protein>
<dbReference type="OrthoDB" id="10670982at2759"/>
<feature type="compositionally biased region" description="Pro residues" evidence="2">
    <location>
        <begin position="120"/>
        <end position="129"/>
    </location>
</feature>